<reference evidence="1" key="1">
    <citation type="journal article" date="2014" name="Front. Microbiol.">
        <title>High frequency of phylogenetically diverse reductive dehalogenase-homologous genes in deep subseafloor sedimentary metagenomes.</title>
        <authorList>
            <person name="Kawai M."/>
            <person name="Futagami T."/>
            <person name="Toyoda A."/>
            <person name="Takaki Y."/>
            <person name="Nishi S."/>
            <person name="Hori S."/>
            <person name="Arai W."/>
            <person name="Tsubouchi T."/>
            <person name="Morono Y."/>
            <person name="Uchiyama I."/>
            <person name="Ito T."/>
            <person name="Fujiyama A."/>
            <person name="Inagaki F."/>
            <person name="Takami H."/>
        </authorList>
    </citation>
    <scope>NUCLEOTIDE SEQUENCE</scope>
    <source>
        <strain evidence="1">Expedition CK06-06</strain>
    </source>
</reference>
<proteinExistence type="predicted"/>
<protein>
    <submittedName>
        <fullName evidence="1">Uncharacterized protein</fullName>
    </submittedName>
</protein>
<sequence length="66" mass="7388">MGIHADYGKRLSGELLLERWDDYASERSIDEAGVRADLDGIIWSGTGKTKTVECAVEMLKRLSLNF</sequence>
<evidence type="ECO:0000313" key="1">
    <source>
        <dbReference type="EMBL" id="GAJ22823.1"/>
    </source>
</evidence>
<dbReference type="EMBL" id="BARW01041158">
    <property type="protein sequence ID" value="GAJ22823.1"/>
    <property type="molecule type" value="Genomic_DNA"/>
</dbReference>
<dbReference type="AlphaFoldDB" id="X1UZ95"/>
<gene>
    <name evidence="1" type="ORF">S12H4_61795</name>
</gene>
<name>X1UZ95_9ZZZZ</name>
<accession>X1UZ95</accession>
<organism evidence="1">
    <name type="scientific">marine sediment metagenome</name>
    <dbReference type="NCBI Taxonomy" id="412755"/>
    <lineage>
        <taxon>unclassified sequences</taxon>
        <taxon>metagenomes</taxon>
        <taxon>ecological metagenomes</taxon>
    </lineage>
</organism>
<comment type="caution">
    <text evidence="1">The sequence shown here is derived from an EMBL/GenBank/DDBJ whole genome shotgun (WGS) entry which is preliminary data.</text>
</comment>